<name>A0A8E2J8V6_9PEZI</name>
<dbReference type="InterPro" id="IPR053018">
    <property type="entry name" value="Elsinochrome_Biosynth-Asso"/>
</dbReference>
<reference evidence="2 3" key="1">
    <citation type="journal article" date="2016" name="Nat. Commun.">
        <title>Ectomycorrhizal ecology is imprinted in the genome of the dominant symbiotic fungus Cenococcum geophilum.</title>
        <authorList>
            <consortium name="DOE Joint Genome Institute"/>
            <person name="Peter M."/>
            <person name="Kohler A."/>
            <person name="Ohm R.A."/>
            <person name="Kuo A."/>
            <person name="Krutzmann J."/>
            <person name="Morin E."/>
            <person name="Arend M."/>
            <person name="Barry K.W."/>
            <person name="Binder M."/>
            <person name="Choi C."/>
            <person name="Clum A."/>
            <person name="Copeland A."/>
            <person name="Grisel N."/>
            <person name="Haridas S."/>
            <person name="Kipfer T."/>
            <person name="LaButti K."/>
            <person name="Lindquist E."/>
            <person name="Lipzen A."/>
            <person name="Maire R."/>
            <person name="Meier B."/>
            <person name="Mihaltcheva S."/>
            <person name="Molinier V."/>
            <person name="Murat C."/>
            <person name="Poggeler S."/>
            <person name="Quandt C.A."/>
            <person name="Sperisen C."/>
            <person name="Tritt A."/>
            <person name="Tisserant E."/>
            <person name="Crous P.W."/>
            <person name="Henrissat B."/>
            <person name="Nehls U."/>
            <person name="Egli S."/>
            <person name="Spatafora J.W."/>
            <person name="Grigoriev I.V."/>
            <person name="Martin F.M."/>
        </authorList>
    </citation>
    <scope>NUCLEOTIDE SEQUENCE [LARGE SCALE GENOMIC DNA]</scope>
    <source>
        <strain evidence="2 3">CBS 459.81</strain>
    </source>
</reference>
<keyword evidence="3" id="KW-1185">Reference proteome</keyword>
<evidence type="ECO:0000313" key="2">
    <source>
        <dbReference type="EMBL" id="OCK73709.1"/>
    </source>
</evidence>
<accession>A0A8E2J8V6</accession>
<proteinExistence type="predicted"/>
<gene>
    <name evidence="2" type="ORF">K432DRAFT_312208</name>
</gene>
<evidence type="ECO:0000256" key="1">
    <source>
        <dbReference type="SAM" id="Phobius"/>
    </source>
</evidence>
<dbReference type="Proteomes" id="UP000250266">
    <property type="component" value="Unassembled WGS sequence"/>
</dbReference>
<feature type="transmembrane region" description="Helical" evidence="1">
    <location>
        <begin position="38"/>
        <end position="63"/>
    </location>
</feature>
<organism evidence="2 3">
    <name type="scientific">Lepidopterella palustris CBS 459.81</name>
    <dbReference type="NCBI Taxonomy" id="1314670"/>
    <lineage>
        <taxon>Eukaryota</taxon>
        <taxon>Fungi</taxon>
        <taxon>Dikarya</taxon>
        <taxon>Ascomycota</taxon>
        <taxon>Pezizomycotina</taxon>
        <taxon>Dothideomycetes</taxon>
        <taxon>Pleosporomycetidae</taxon>
        <taxon>Mytilinidiales</taxon>
        <taxon>Argynnaceae</taxon>
        <taxon>Lepidopterella</taxon>
    </lineage>
</organism>
<evidence type="ECO:0000313" key="3">
    <source>
        <dbReference type="Proteomes" id="UP000250266"/>
    </source>
</evidence>
<dbReference type="AlphaFoldDB" id="A0A8E2J8V6"/>
<dbReference type="PANTHER" id="PTHR37577">
    <property type="entry name" value="INTEGRAL MEMBRANE PROTEIN"/>
    <property type="match status" value="1"/>
</dbReference>
<keyword evidence="1" id="KW-0472">Membrane</keyword>
<dbReference type="EMBL" id="KV745679">
    <property type="protein sequence ID" value="OCK73709.1"/>
    <property type="molecule type" value="Genomic_DNA"/>
</dbReference>
<sequence>MDIGIASQLYSNITIPDSFGCLGRVYNCTSENPADADIAGIGVMVSFFVTAILVFVAILIGYFKRSLPGIHTNEVDDYIFRLLKLRNIDNSRAVILEKRKESFRSFILSLSDQQLVTGLAILVTGFSKCDISIYSFNVVSAIAWFSCTTHLATLTVLRR</sequence>
<keyword evidence="1" id="KW-1133">Transmembrane helix</keyword>
<dbReference type="PANTHER" id="PTHR37577:SF1">
    <property type="entry name" value="INTEGRAL MEMBRANE PROTEIN"/>
    <property type="match status" value="1"/>
</dbReference>
<keyword evidence="1" id="KW-0812">Transmembrane</keyword>
<dbReference type="OrthoDB" id="5427664at2759"/>
<protein>
    <submittedName>
        <fullName evidence="2">Uncharacterized protein</fullName>
    </submittedName>
</protein>